<proteinExistence type="predicted"/>
<gene>
    <name evidence="1" type="ORF">HYFRA_00005281</name>
</gene>
<name>A0A9N9Q0K4_9HELO</name>
<comment type="caution">
    <text evidence="1">The sequence shown here is derived from an EMBL/GenBank/DDBJ whole genome shotgun (WGS) entry which is preliminary data.</text>
</comment>
<dbReference type="OrthoDB" id="3496472at2759"/>
<evidence type="ECO:0000313" key="2">
    <source>
        <dbReference type="Proteomes" id="UP000696280"/>
    </source>
</evidence>
<sequence length="145" mass="17296">MMVAGNDVSRPQQTKQAMDKAQIEKALRIDDQLCIARDGYGYQIIAFEDRHLNMAPNHRKIREYSTLKWEGLISLVVKAEVKNIELLVELHRNLAESFYFQEYKKEWDPVPNDSELQDRRRRLLRAYDLKWEIQRPTPLLKHMQT</sequence>
<dbReference type="Proteomes" id="UP000696280">
    <property type="component" value="Unassembled WGS sequence"/>
</dbReference>
<organism evidence="1 2">
    <name type="scientific">Hymenoscyphus fraxineus</name>
    <dbReference type="NCBI Taxonomy" id="746836"/>
    <lineage>
        <taxon>Eukaryota</taxon>
        <taxon>Fungi</taxon>
        <taxon>Dikarya</taxon>
        <taxon>Ascomycota</taxon>
        <taxon>Pezizomycotina</taxon>
        <taxon>Leotiomycetes</taxon>
        <taxon>Helotiales</taxon>
        <taxon>Helotiaceae</taxon>
        <taxon>Hymenoscyphus</taxon>
    </lineage>
</organism>
<reference evidence="1" key="1">
    <citation type="submission" date="2021-07" db="EMBL/GenBank/DDBJ databases">
        <authorList>
            <person name="Durling M."/>
        </authorList>
    </citation>
    <scope>NUCLEOTIDE SEQUENCE</scope>
</reference>
<dbReference type="EMBL" id="CAJVRL010000127">
    <property type="protein sequence ID" value="CAG8962228.1"/>
    <property type="molecule type" value="Genomic_DNA"/>
</dbReference>
<dbReference type="AlphaFoldDB" id="A0A9N9Q0K4"/>
<evidence type="ECO:0000313" key="1">
    <source>
        <dbReference type="EMBL" id="CAG8962228.1"/>
    </source>
</evidence>
<keyword evidence="2" id="KW-1185">Reference proteome</keyword>
<protein>
    <submittedName>
        <fullName evidence="1">Uncharacterized protein</fullName>
    </submittedName>
</protein>
<accession>A0A9N9Q0K4</accession>